<comment type="pathway">
    <text evidence="7">Amino-acid degradation; L-histidine degradation into L-glutamate; N-formimidoyl-L-glutamate from L-histidine: step 3/3.</text>
</comment>
<dbReference type="AlphaFoldDB" id="A0A1I0HEU9"/>
<feature type="binding site" evidence="7">
    <location>
        <position position="153"/>
    </location>
    <ligand>
        <name>4-imidazolone-5-propanoate</name>
        <dbReference type="ChEBI" id="CHEBI:77893"/>
    </ligand>
</feature>
<evidence type="ECO:0000256" key="5">
    <source>
        <dbReference type="ARBA" id="ARBA00022833"/>
    </source>
</evidence>
<evidence type="ECO:0000256" key="4">
    <source>
        <dbReference type="ARBA" id="ARBA00022808"/>
    </source>
</evidence>
<keyword evidence="7" id="KW-0963">Cytoplasm</keyword>
<feature type="binding site" evidence="7">
    <location>
        <position position="90"/>
    </location>
    <ligand>
        <name>4-imidazolone-5-propanoate</name>
        <dbReference type="ChEBI" id="CHEBI:77893"/>
    </ligand>
</feature>
<name>A0A1I0HEU9_9FIRM</name>
<feature type="binding site" evidence="7">
    <location>
        <position position="83"/>
    </location>
    <ligand>
        <name>Fe(3+)</name>
        <dbReference type="ChEBI" id="CHEBI:29034"/>
    </ligand>
</feature>
<feature type="binding site" evidence="7">
    <location>
        <position position="81"/>
    </location>
    <ligand>
        <name>Fe(3+)</name>
        <dbReference type="ChEBI" id="CHEBI:29034"/>
    </ligand>
</feature>
<dbReference type="Pfam" id="PF01979">
    <property type="entry name" value="Amidohydro_1"/>
    <property type="match status" value="1"/>
</dbReference>
<dbReference type="eggNOG" id="COG1228">
    <property type="taxonomic scope" value="Bacteria"/>
</dbReference>
<dbReference type="EC" id="3.5.2.7" evidence="1 7"/>
<feature type="binding site" evidence="7">
    <location>
        <position position="330"/>
    </location>
    <ligand>
        <name>N-formimidoyl-L-glutamate</name>
        <dbReference type="ChEBI" id="CHEBI:58928"/>
    </ligand>
</feature>
<evidence type="ECO:0000256" key="6">
    <source>
        <dbReference type="ARBA" id="ARBA00023004"/>
    </source>
</evidence>
<comment type="similarity">
    <text evidence="7">Belongs to the metallo-dependent hydrolases superfamily. HutI family.</text>
</comment>
<sequence>MSKRYIRHAAELVTCKGRTAKRGKEMSDIGLIHDGAVIIEDDKITAVGTTEELDRIVKDSPEYEVIDATGKAVMPGFVDSHTHFLFGGYRADEFGWRLKGDSYMSIMERGGGINATVVPTRNASVEDFVALGLERMNRMLEFGVTTVEGKSGYGMDHDTEIRMLEAYKKLNDSHPVDVVSTFLGPHSVLPEWKGKEREFLDYMLTEVMPEVKEKGLAEFADIFTEKGVFDVPDSEYYLTKAAEMGFKLKVHADEITPGFGASEMAARVGAFSADHLLKASDEGIRMMAEGRTISTVLPLTAFCLREPYAPARKMIDSGCAVAMASDLNPGSCFSNSIPLMIATGCIYMNMSIEEVITAMTINGAAAVDRADRIGSIEEGKQADIIFLKFPSIQYLPYHTGVNLVETVIKSGKTVYHKEW</sequence>
<dbReference type="GO" id="GO:0050480">
    <property type="term" value="F:imidazolonepropionase activity"/>
    <property type="evidence" value="ECO:0007669"/>
    <property type="project" value="UniProtKB-UniRule"/>
</dbReference>
<dbReference type="STRING" id="1526.SAMN02910262_00264"/>
<dbReference type="GO" id="GO:0005506">
    <property type="term" value="F:iron ion binding"/>
    <property type="evidence" value="ECO:0007669"/>
    <property type="project" value="UniProtKB-UniRule"/>
</dbReference>
<feature type="binding site" evidence="7">
    <location>
        <position position="251"/>
    </location>
    <ligand>
        <name>Zn(2+)</name>
        <dbReference type="ChEBI" id="CHEBI:29105"/>
    </ligand>
</feature>
<feature type="binding site" evidence="7">
    <location>
        <position position="328"/>
    </location>
    <ligand>
        <name>N-formimidoyl-L-glutamate</name>
        <dbReference type="ChEBI" id="CHEBI:58928"/>
    </ligand>
</feature>
<organism evidence="9 10">
    <name type="scientific">[Clostridium] aminophilum</name>
    <dbReference type="NCBI Taxonomy" id="1526"/>
    <lineage>
        <taxon>Bacteria</taxon>
        <taxon>Bacillati</taxon>
        <taxon>Bacillota</taxon>
        <taxon>Clostridia</taxon>
        <taxon>Lachnospirales</taxon>
        <taxon>Lachnospiraceae</taxon>
    </lineage>
</organism>
<dbReference type="SUPFAM" id="SSF51338">
    <property type="entry name" value="Composite domain of metallo-dependent hydrolases"/>
    <property type="match status" value="1"/>
</dbReference>
<keyword evidence="2 7" id="KW-0479">Metal-binding</keyword>
<feature type="binding site" evidence="7">
    <location>
        <position position="251"/>
    </location>
    <ligand>
        <name>Fe(3+)</name>
        <dbReference type="ChEBI" id="CHEBI:29034"/>
    </ligand>
</feature>
<dbReference type="GO" id="GO:0008270">
    <property type="term" value="F:zinc ion binding"/>
    <property type="evidence" value="ECO:0007669"/>
    <property type="project" value="UniProtKB-UniRule"/>
</dbReference>
<feature type="binding site" evidence="7">
    <location>
        <position position="153"/>
    </location>
    <ligand>
        <name>N-formimidoyl-L-glutamate</name>
        <dbReference type="ChEBI" id="CHEBI:58928"/>
    </ligand>
</feature>
<evidence type="ECO:0000313" key="9">
    <source>
        <dbReference type="EMBL" id="SET82357.1"/>
    </source>
</evidence>
<dbReference type="SUPFAM" id="SSF51556">
    <property type="entry name" value="Metallo-dependent hydrolases"/>
    <property type="match status" value="1"/>
</dbReference>
<keyword evidence="4 7" id="KW-0369">Histidine metabolism</keyword>
<feature type="domain" description="Amidohydrolase-related" evidence="8">
    <location>
        <begin position="73"/>
        <end position="414"/>
    </location>
</feature>
<evidence type="ECO:0000256" key="1">
    <source>
        <dbReference type="ARBA" id="ARBA00012864"/>
    </source>
</evidence>
<dbReference type="PANTHER" id="PTHR42752">
    <property type="entry name" value="IMIDAZOLONEPROPIONASE"/>
    <property type="match status" value="1"/>
</dbReference>
<dbReference type="PANTHER" id="PTHR42752:SF1">
    <property type="entry name" value="IMIDAZOLONEPROPIONASE-RELATED"/>
    <property type="match status" value="1"/>
</dbReference>
<feature type="binding site" evidence="7">
    <location>
        <position position="326"/>
    </location>
    <ligand>
        <name>Zn(2+)</name>
        <dbReference type="ChEBI" id="CHEBI:29105"/>
    </ligand>
</feature>
<feature type="binding site" evidence="7">
    <location>
        <position position="326"/>
    </location>
    <ligand>
        <name>Fe(3+)</name>
        <dbReference type="ChEBI" id="CHEBI:29034"/>
    </ligand>
</feature>
<comment type="subcellular location">
    <subcellularLocation>
        <location evidence="7">Cytoplasm</location>
    </subcellularLocation>
</comment>
<dbReference type="Proteomes" id="UP000199820">
    <property type="component" value="Unassembled WGS sequence"/>
</dbReference>
<keyword evidence="5 7" id="KW-0862">Zinc</keyword>
<evidence type="ECO:0000313" key="10">
    <source>
        <dbReference type="Proteomes" id="UP000199820"/>
    </source>
</evidence>
<reference evidence="9 10" key="1">
    <citation type="submission" date="2016-10" db="EMBL/GenBank/DDBJ databases">
        <authorList>
            <person name="de Groot N.N."/>
        </authorList>
    </citation>
    <scope>NUCLEOTIDE SEQUENCE [LARGE SCALE GENOMIC DNA]</scope>
    <source>
        <strain evidence="9 10">KH1P1</strain>
    </source>
</reference>
<gene>
    <name evidence="7" type="primary">hutI</name>
    <name evidence="9" type="ORF">SAMN04487771_10497</name>
</gene>
<dbReference type="OrthoDB" id="9767366at2"/>
<dbReference type="RefSeq" id="WP_074650184.1">
    <property type="nucleotide sequence ID" value="NZ_FOIL01000049.1"/>
</dbReference>
<feature type="binding site" evidence="7">
    <location>
        <position position="83"/>
    </location>
    <ligand>
        <name>Zn(2+)</name>
        <dbReference type="ChEBI" id="CHEBI:29105"/>
    </ligand>
</feature>
<dbReference type="EMBL" id="FOIL01000049">
    <property type="protein sequence ID" value="SET82357.1"/>
    <property type="molecule type" value="Genomic_DNA"/>
</dbReference>
<dbReference type="UniPathway" id="UPA00379">
    <property type="reaction ID" value="UER00551"/>
</dbReference>
<dbReference type="InterPro" id="IPR032466">
    <property type="entry name" value="Metal_Hydrolase"/>
</dbReference>
<evidence type="ECO:0000256" key="7">
    <source>
        <dbReference type="HAMAP-Rule" id="MF_00372"/>
    </source>
</evidence>
<comment type="function">
    <text evidence="7">Catalyzes the hydrolytic cleavage of the carbon-nitrogen bond in imidazolone-5-propanoate to yield N-formimidoyl-L-glutamate. It is the third step in the universal histidine degradation pathway.</text>
</comment>
<evidence type="ECO:0000256" key="3">
    <source>
        <dbReference type="ARBA" id="ARBA00022801"/>
    </source>
</evidence>
<comment type="cofactor">
    <cofactor evidence="7">
        <name>Zn(2+)</name>
        <dbReference type="ChEBI" id="CHEBI:29105"/>
    </cofactor>
    <cofactor evidence="7">
        <name>Fe(3+)</name>
        <dbReference type="ChEBI" id="CHEBI:29034"/>
    </cofactor>
    <text evidence="7">Binds 1 zinc or iron ion per subunit.</text>
</comment>
<feature type="binding site" evidence="7">
    <location>
        <position position="254"/>
    </location>
    <ligand>
        <name>4-imidazolone-5-propanoate</name>
        <dbReference type="ChEBI" id="CHEBI:77893"/>
    </ligand>
</feature>
<feature type="binding site" evidence="7">
    <location>
        <position position="186"/>
    </location>
    <ligand>
        <name>4-imidazolone-5-propanoate</name>
        <dbReference type="ChEBI" id="CHEBI:77893"/>
    </ligand>
</feature>
<feature type="binding site" evidence="7">
    <location>
        <position position="81"/>
    </location>
    <ligand>
        <name>Zn(2+)</name>
        <dbReference type="ChEBI" id="CHEBI:29105"/>
    </ligand>
</feature>
<dbReference type="InterPro" id="IPR006680">
    <property type="entry name" value="Amidohydro-rel"/>
</dbReference>
<dbReference type="FunFam" id="3.20.20.140:FF:000007">
    <property type="entry name" value="Imidazolonepropionase"/>
    <property type="match status" value="1"/>
</dbReference>
<proteinExistence type="inferred from homology"/>
<protein>
    <recommendedName>
        <fullName evidence="1 7">Imidazolonepropionase</fullName>
        <ecNumber evidence="1 7">3.5.2.7</ecNumber>
    </recommendedName>
    <alternativeName>
        <fullName evidence="7">Imidazolone-5-propionate hydrolase</fullName>
    </alternativeName>
</protein>
<comment type="catalytic activity">
    <reaction evidence="7">
        <text>4-imidazolone-5-propanoate + H2O = N-formimidoyl-L-glutamate</text>
        <dbReference type="Rhea" id="RHEA:23660"/>
        <dbReference type="ChEBI" id="CHEBI:15377"/>
        <dbReference type="ChEBI" id="CHEBI:58928"/>
        <dbReference type="ChEBI" id="CHEBI:77893"/>
        <dbReference type="EC" id="3.5.2.7"/>
    </reaction>
</comment>
<evidence type="ECO:0000259" key="8">
    <source>
        <dbReference type="Pfam" id="PF01979"/>
    </source>
</evidence>
<dbReference type="Gene3D" id="2.30.40.10">
    <property type="entry name" value="Urease, subunit C, domain 1"/>
    <property type="match status" value="1"/>
</dbReference>
<accession>A0A1I0HEU9</accession>
<dbReference type="GO" id="GO:0005737">
    <property type="term" value="C:cytoplasm"/>
    <property type="evidence" value="ECO:0007669"/>
    <property type="project" value="UniProtKB-SubCell"/>
</dbReference>
<dbReference type="InterPro" id="IPR005920">
    <property type="entry name" value="HutI"/>
</dbReference>
<dbReference type="GO" id="GO:0019557">
    <property type="term" value="P:L-histidine catabolic process to glutamate and formate"/>
    <property type="evidence" value="ECO:0007669"/>
    <property type="project" value="UniProtKB-UniPathway"/>
</dbReference>
<evidence type="ECO:0000256" key="2">
    <source>
        <dbReference type="ARBA" id="ARBA00022723"/>
    </source>
</evidence>
<dbReference type="HAMAP" id="MF_00372">
    <property type="entry name" value="HutI"/>
    <property type="match status" value="1"/>
</dbReference>
<keyword evidence="6 7" id="KW-0408">Iron</keyword>
<keyword evidence="10" id="KW-1185">Reference proteome</keyword>
<dbReference type="CDD" id="cd01296">
    <property type="entry name" value="Imidazolone-5PH"/>
    <property type="match status" value="1"/>
</dbReference>
<dbReference type="GO" id="GO:0019556">
    <property type="term" value="P:L-histidine catabolic process to glutamate and formamide"/>
    <property type="evidence" value="ECO:0007669"/>
    <property type="project" value="UniProtKB-UniRule"/>
</dbReference>
<keyword evidence="3 7" id="KW-0378">Hydrolase</keyword>
<dbReference type="Gene3D" id="3.20.20.140">
    <property type="entry name" value="Metal-dependent hydrolases"/>
    <property type="match status" value="1"/>
</dbReference>
<feature type="binding site" evidence="7">
    <location>
        <position position="331"/>
    </location>
    <ligand>
        <name>4-imidazolone-5-propanoate</name>
        <dbReference type="ChEBI" id="CHEBI:77893"/>
    </ligand>
</feature>
<dbReference type="NCBIfam" id="TIGR01224">
    <property type="entry name" value="hutI"/>
    <property type="match status" value="1"/>
</dbReference>
<dbReference type="InterPro" id="IPR011059">
    <property type="entry name" value="Metal-dep_hydrolase_composite"/>
</dbReference>